<accession>A0AAE0ZVP1</accession>
<organism evidence="1 2">
    <name type="scientific">Elysia crispata</name>
    <name type="common">lettuce slug</name>
    <dbReference type="NCBI Taxonomy" id="231223"/>
    <lineage>
        <taxon>Eukaryota</taxon>
        <taxon>Metazoa</taxon>
        <taxon>Spiralia</taxon>
        <taxon>Lophotrochozoa</taxon>
        <taxon>Mollusca</taxon>
        <taxon>Gastropoda</taxon>
        <taxon>Heterobranchia</taxon>
        <taxon>Euthyneura</taxon>
        <taxon>Panpulmonata</taxon>
        <taxon>Sacoglossa</taxon>
        <taxon>Placobranchoidea</taxon>
        <taxon>Plakobranchidae</taxon>
        <taxon>Elysia</taxon>
    </lineage>
</organism>
<dbReference type="Proteomes" id="UP001283361">
    <property type="component" value="Unassembled WGS sequence"/>
</dbReference>
<proteinExistence type="predicted"/>
<dbReference type="EMBL" id="JAWDGP010003233">
    <property type="protein sequence ID" value="KAK3776260.1"/>
    <property type="molecule type" value="Genomic_DNA"/>
</dbReference>
<evidence type="ECO:0000313" key="1">
    <source>
        <dbReference type="EMBL" id="KAK3776260.1"/>
    </source>
</evidence>
<keyword evidence="2" id="KW-1185">Reference proteome</keyword>
<reference evidence="1" key="1">
    <citation type="journal article" date="2023" name="G3 (Bethesda)">
        <title>A reference genome for the long-term kleptoplast-retaining sea slug Elysia crispata morphotype clarki.</title>
        <authorList>
            <person name="Eastman K.E."/>
            <person name="Pendleton A.L."/>
            <person name="Shaikh M.A."/>
            <person name="Suttiyut T."/>
            <person name="Ogas R."/>
            <person name="Tomko P."/>
            <person name="Gavelis G."/>
            <person name="Widhalm J.R."/>
            <person name="Wisecaver J.H."/>
        </authorList>
    </citation>
    <scope>NUCLEOTIDE SEQUENCE</scope>
    <source>
        <strain evidence="1">ECLA1</strain>
    </source>
</reference>
<sequence length="122" mass="13319">MRGGNKPAKNEIKRGKIWKVSECGMVKPKCFSIPLVLSSSSSQTLRLSGAEVPHPSSTAETPRQQLVFLARSSSSGFCVERWVSEPLCDNKTQIKNGLPVGKRWSGALGLVCACDNHHDLLR</sequence>
<name>A0AAE0ZVP1_9GAST</name>
<evidence type="ECO:0000313" key="2">
    <source>
        <dbReference type="Proteomes" id="UP001283361"/>
    </source>
</evidence>
<comment type="caution">
    <text evidence="1">The sequence shown here is derived from an EMBL/GenBank/DDBJ whole genome shotgun (WGS) entry which is preliminary data.</text>
</comment>
<dbReference type="AlphaFoldDB" id="A0AAE0ZVP1"/>
<protein>
    <submittedName>
        <fullName evidence="1">Uncharacterized protein</fullName>
    </submittedName>
</protein>
<gene>
    <name evidence="1" type="ORF">RRG08_039850</name>
</gene>